<accession>A0ABQ8TSN6</accession>
<evidence type="ECO:0000313" key="2">
    <source>
        <dbReference type="Proteomes" id="UP001148838"/>
    </source>
</evidence>
<gene>
    <name evidence="1" type="ORF">ANN_01115</name>
</gene>
<dbReference type="EMBL" id="JAJSOF020000003">
    <property type="protein sequence ID" value="KAJ4449711.1"/>
    <property type="molecule type" value="Genomic_DNA"/>
</dbReference>
<proteinExistence type="predicted"/>
<name>A0ABQ8TSN6_PERAM</name>
<protein>
    <submittedName>
        <fullName evidence="1">Uncharacterized protein</fullName>
    </submittedName>
</protein>
<sequence length="126" mass="14073">MAGLCVVILRRFINIYGYLASECDEGDNAGEMSPGSNTESYPAFAHIGLRENPEKTSTRNCEEQETLTHVLGFCRKGELLRTGRHNKIHSMIANEIRRADKHEVYEEIGCLSADGSTRRADILVTD</sequence>
<comment type="caution">
    <text evidence="1">The sequence shown here is derived from an EMBL/GenBank/DDBJ whole genome shotgun (WGS) entry which is preliminary data.</text>
</comment>
<dbReference type="Proteomes" id="UP001148838">
    <property type="component" value="Unassembled WGS sequence"/>
</dbReference>
<organism evidence="1 2">
    <name type="scientific">Periplaneta americana</name>
    <name type="common">American cockroach</name>
    <name type="synonym">Blatta americana</name>
    <dbReference type="NCBI Taxonomy" id="6978"/>
    <lineage>
        <taxon>Eukaryota</taxon>
        <taxon>Metazoa</taxon>
        <taxon>Ecdysozoa</taxon>
        <taxon>Arthropoda</taxon>
        <taxon>Hexapoda</taxon>
        <taxon>Insecta</taxon>
        <taxon>Pterygota</taxon>
        <taxon>Neoptera</taxon>
        <taxon>Polyneoptera</taxon>
        <taxon>Dictyoptera</taxon>
        <taxon>Blattodea</taxon>
        <taxon>Blattoidea</taxon>
        <taxon>Blattidae</taxon>
        <taxon>Blattinae</taxon>
        <taxon>Periplaneta</taxon>
    </lineage>
</organism>
<keyword evidence="2" id="KW-1185">Reference proteome</keyword>
<reference evidence="1 2" key="1">
    <citation type="journal article" date="2022" name="Allergy">
        <title>Genome assembly and annotation of Periplaneta americana reveal a comprehensive cockroach allergen profile.</title>
        <authorList>
            <person name="Wang L."/>
            <person name="Xiong Q."/>
            <person name="Saelim N."/>
            <person name="Wang L."/>
            <person name="Nong W."/>
            <person name="Wan A.T."/>
            <person name="Shi M."/>
            <person name="Liu X."/>
            <person name="Cao Q."/>
            <person name="Hui J.H.L."/>
            <person name="Sookrung N."/>
            <person name="Leung T.F."/>
            <person name="Tungtrongchitr A."/>
            <person name="Tsui S.K.W."/>
        </authorList>
    </citation>
    <scope>NUCLEOTIDE SEQUENCE [LARGE SCALE GENOMIC DNA]</scope>
    <source>
        <strain evidence="1">PWHHKU_190912</strain>
    </source>
</reference>
<evidence type="ECO:0000313" key="1">
    <source>
        <dbReference type="EMBL" id="KAJ4449711.1"/>
    </source>
</evidence>